<keyword evidence="8 15" id="KW-0418">Kinase</keyword>
<keyword evidence="16" id="KW-1185">Reference proteome</keyword>
<evidence type="ECO:0000256" key="7">
    <source>
        <dbReference type="ARBA" id="ARBA00022741"/>
    </source>
</evidence>
<dbReference type="InterPro" id="IPR004358">
    <property type="entry name" value="Sig_transdc_His_kin-like_C"/>
</dbReference>
<proteinExistence type="predicted"/>
<dbReference type="Proteomes" id="UP001519887">
    <property type="component" value="Unassembled WGS sequence"/>
</dbReference>
<sequence>MRSPFRGKWKMRVDKSWIAFANLSMQQKLLIVFLFLVSLPIILVSYASYYSYSRSIQTNTEAYAAEITSKMMTKLDDYVTDLYNMSAMPLYNEVFLQWLSQPGVELDKQRSLDLYVANLNKIKPDTVSVYVFDRYGNVFYNIKSGGKRSNFDEVKSVWEKIAAEGDGRPELVSTQEVASDRSPTTYYAFSVIRELKGTWDMEPVGYIVFDTNISAISRQIESADDVTKGKTLLVDENNVVVFDSERKLITHNISSDESIRRAVDDKGSFQILKDGEPYICTYVISNLTHWKMLVYIPLEEVTRQASVTRNFTLTITAAFIAFALFIAIAISFALTRPLRKIKLLMQEVQRGNLDVSFNLKYSDEVGMLGRHFNMMVSRVQTLIEEVEFTQARKKEAELIALQSQINPHFIYNTLEMIRMTAEVNDDDEVSEMTYILGKLLRYGVNHANRSVTIREEIDHLQNYLALQNMRFADRYKLIIHIPEDIYALPCIKLIFQPIIENAIHHAFRDKPESGTIQIAAAHDGEDIVIHLSDDGVGMNEQALKILRDHISGVQLIDSGRGIGLRNINERIKLQFGERYGLKVDSREEIGTIVTLRLPGSSSKDLN</sequence>
<evidence type="ECO:0000256" key="10">
    <source>
        <dbReference type="ARBA" id="ARBA00023012"/>
    </source>
</evidence>
<evidence type="ECO:0000256" key="5">
    <source>
        <dbReference type="ARBA" id="ARBA00022553"/>
    </source>
</evidence>
<dbReference type="Pfam" id="PF06580">
    <property type="entry name" value="His_kinase"/>
    <property type="match status" value="1"/>
</dbReference>
<feature type="transmembrane region" description="Helical" evidence="12">
    <location>
        <begin position="311"/>
        <end position="335"/>
    </location>
</feature>
<comment type="subcellular location">
    <subcellularLocation>
        <location evidence="2">Cell membrane</location>
        <topology evidence="2">Multi-pass membrane protein</topology>
    </subcellularLocation>
</comment>
<dbReference type="InterPro" id="IPR003660">
    <property type="entry name" value="HAMP_dom"/>
</dbReference>
<evidence type="ECO:0000256" key="6">
    <source>
        <dbReference type="ARBA" id="ARBA00022679"/>
    </source>
</evidence>
<keyword evidence="6" id="KW-0808">Transferase</keyword>
<dbReference type="InterPro" id="IPR003594">
    <property type="entry name" value="HATPase_dom"/>
</dbReference>
<gene>
    <name evidence="15" type="ORF">K0U00_04985</name>
</gene>
<feature type="domain" description="Histidine kinase" evidence="13">
    <location>
        <begin position="405"/>
        <end position="601"/>
    </location>
</feature>
<organism evidence="15 16">
    <name type="scientific">Paenibacillus sepulcri</name>
    <dbReference type="NCBI Taxonomy" id="359917"/>
    <lineage>
        <taxon>Bacteria</taxon>
        <taxon>Bacillati</taxon>
        <taxon>Bacillota</taxon>
        <taxon>Bacilli</taxon>
        <taxon>Bacillales</taxon>
        <taxon>Paenibacillaceae</taxon>
        <taxon>Paenibacillus</taxon>
    </lineage>
</organism>
<evidence type="ECO:0000256" key="1">
    <source>
        <dbReference type="ARBA" id="ARBA00000085"/>
    </source>
</evidence>
<comment type="caution">
    <text evidence="15">The sequence shown here is derived from an EMBL/GenBank/DDBJ whole genome shotgun (WGS) entry which is preliminary data.</text>
</comment>
<dbReference type="SUPFAM" id="SSF55874">
    <property type="entry name" value="ATPase domain of HSP90 chaperone/DNA topoisomerase II/histidine kinase"/>
    <property type="match status" value="1"/>
</dbReference>
<evidence type="ECO:0000256" key="4">
    <source>
        <dbReference type="ARBA" id="ARBA00022475"/>
    </source>
</evidence>
<evidence type="ECO:0000256" key="12">
    <source>
        <dbReference type="SAM" id="Phobius"/>
    </source>
</evidence>
<keyword evidence="11 12" id="KW-0472">Membrane</keyword>
<evidence type="ECO:0000259" key="14">
    <source>
        <dbReference type="PROSITE" id="PS50885"/>
    </source>
</evidence>
<evidence type="ECO:0000259" key="13">
    <source>
        <dbReference type="PROSITE" id="PS50109"/>
    </source>
</evidence>
<feature type="domain" description="HAMP" evidence="14">
    <location>
        <begin position="332"/>
        <end position="384"/>
    </location>
</feature>
<keyword evidence="7" id="KW-0547">Nucleotide-binding</keyword>
<evidence type="ECO:0000313" key="16">
    <source>
        <dbReference type="Proteomes" id="UP001519887"/>
    </source>
</evidence>
<dbReference type="InterPro" id="IPR036890">
    <property type="entry name" value="HATPase_C_sf"/>
</dbReference>
<dbReference type="Pfam" id="PF02518">
    <property type="entry name" value="HATPase_c"/>
    <property type="match status" value="1"/>
</dbReference>
<dbReference type="Gene3D" id="3.30.450.20">
    <property type="entry name" value="PAS domain"/>
    <property type="match status" value="2"/>
</dbReference>
<keyword evidence="12" id="KW-0812">Transmembrane</keyword>
<dbReference type="PROSITE" id="PS50885">
    <property type="entry name" value="HAMP"/>
    <property type="match status" value="1"/>
</dbReference>
<dbReference type="InterPro" id="IPR010559">
    <property type="entry name" value="Sig_transdc_His_kin_internal"/>
</dbReference>
<dbReference type="SUPFAM" id="SSF158472">
    <property type="entry name" value="HAMP domain-like"/>
    <property type="match status" value="1"/>
</dbReference>
<dbReference type="EC" id="2.7.13.3" evidence="3"/>
<dbReference type="PANTHER" id="PTHR34220">
    <property type="entry name" value="SENSOR HISTIDINE KINASE YPDA"/>
    <property type="match status" value="1"/>
</dbReference>
<dbReference type="Pfam" id="PF00672">
    <property type="entry name" value="HAMP"/>
    <property type="match status" value="1"/>
</dbReference>
<evidence type="ECO:0000256" key="9">
    <source>
        <dbReference type="ARBA" id="ARBA00022840"/>
    </source>
</evidence>
<evidence type="ECO:0000313" key="15">
    <source>
        <dbReference type="EMBL" id="MBW7453388.1"/>
    </source>
</evidence>
<protein>
    <recommendedName>
        <fullName evidence="3">histidine kinase</fullName>
        <ecNumber evidence="3">2.7.13.3</ecNumber>
    </recommendedName>
</protein>
<keyword evidence="12" id="KW-1133">Transmembrane helix</keyword>
<evidence type="ECO:0000256" key="11">
    <source>
        <dbReference type="ARBA" id="ARBA00023136"/>
    </source>
</evidence>
<evidence type="ECO:0000256" key="3">
    <source>
        <dbReference type="ARBA" id="ARBA00012438"/>
    </source>
</evidence>
<dbReference type="Gene3D" id="6.10.340.10">
    <property type="match status" value="1"/>
</dbReference>
<dbReference type="SMART" id="SM00387">
    <property type="entry name" value="HATPase_c"/>
    <property type="match status" value="1"/>
</dbReference>
<keyword evidence="10" id="KW-0902">Two-component regulatory system</keyword>
<comment type="catalytic activity">
    <reaction evidence="1">
        <text>ATP + protein L-histidine = ADP + protein N-phospho-L-histidine.</text>
        <dbReference type="EC" id="2.7.13.3"/>
    </reaction>
</comment>
<dbReference type="SMART" id="SM00304">
    <property type="entry name" value="HAMP"/>
    <property type="match status" value="1"/>
</dbReference>
<evidence type="ECO:0000256" key="8">
    <source>
        <dbReference type="ARBA" id="ARBA00022777"/>
    </source>
</evidence>
<dbReference type="PROSITE" id="PS50109">
    <property type="entry name" value="HIS_KIN"/>
    <property type="match status" value="1"/>
</dbReference>
<dbReference type="PRINTS" id="PR00344">
    <property type="entry name" value="BCTRLSENSOR"/>
</dbReference>
<dbReference type="PANTHER" id="PTHR34220:SF7">
    <property type="entry name" value="SENSOR HISTIDINE KINASE YPDA"/>
    <property type="match status" value="1"/>
</dbReference>
<dbReference type="GO" id="GO:0016301">
    <property type="term" value="F:kinase activity"/>
    <property type="evidence" value="ECO:0007669"/>
    <property type="project" value="UniProtKB-KW"/>
</dbReference>
<name>A0ABS7BXK1_9BACL</name>
<keyword evidence="9" id="KW-0067">ATP-binding</keyword>
<dbReference type="InterPro" id="IPR005467">
    <property type="entry name" value="His_kinase_dom"/>
</dbReference>
<dbReference type="Gene3D" id="3.30.565.10">
    <property type="entry name" value="Histidine kinase-like ATPase, C-terminal domain"/>
    <property type="match status" value="1"/>
</dbReference>
<keyword evidence="5" id="KW-0597">Phosphoprotein</keyword>
<evidence type="ECO:0000256" key="2">
    <source>
        <dbReference type="ARBA" id="ARBA00004651"/>
    </source>
</evidence>
<reference evidence="15 16" key="1">
    <citation type="submission" date="2021-07" db="EMBL/GenBank/DDBJ databases">
        <title>Paenibacillus radiodurans sp. nov., isolated from the southeastern edge of Tengger Desert.</title>
        <authorList>
            <person name="Zhang G."/>
        </authorList>
    </citation>
    <scope>NUCLEOTIDE SEQUENCE [LARGE SCALE GENOMIC DNA]</scope>
    <source>
        <strain evidence="15 16">CCM 7311</strain>
    </source>
</reference>
<dbReference type="InterPro" id="IPR050640">
    <property type="entry name" value="Bact_2-comp_sensor_kinase"/>
</dbReference>
<accession>A0ABS7BXK1</accession>
<dbReference type="CDD" id="cd06225">
    <property type="entry name" value="HAMP"/>
    <property type="match status" value="1"/>
</dbReference>
<keyword evidence="4" id="KW-1003">Cell membrane</keyword>
<dbReference type="EMBL" id="JAHZIK010000068">
    <property type="protein sequence ID" value="MBW7453388.1"/>
    <property type="molecule type" value="Genomic_DNA"/>
</dbReference>